<comment type="similarity">
    <text evidence="1 4">Belongs to the EXO70 family.</text>
</comment>
<dbReference type="GO" id="GO:0005935">
    <property type="term" value="C:cellular bud neck"/>
    <property type="evidence" value="ECO:0007669"/>
    <property type="project" value="UniProtKB-SubCell"/>
</dbReference>
<dbReference type="EMBL" id="MBFT01000071">
    <property type="protein sequence ID" value="PVU98662.1"/>
    <property type="molecule type" value="Genomic_DNA"/>
</dbReference>
<dbReference type="Pfam" id="PF20669">
    <property type="entry name" value="Exo70_N"/>
    <property type="match status" value="1"/>
</dbReference>
<dbReference type="OrthoDB" id="1922221at2759"/>
<dbReference type="GO" id="GO:0006887">
    <property type="term" value="P:exocytosis"/>
    <property type="evidence" value="ECO:0007669"/>
    <property type="project" value="UniProtKB-KW"/>
</dbReference>
<keyword evidence="3 4" id="KW-0268">Exocytosis</keyword>
<comment type="function">
    <text evidence="4">Involved in the secretory pathway as part of the exocyst complex which tethers secretory vesicles to the sites of exocytosis. Also plays a role in the assembly of the exocyst.</text>
</comment>
<gene>
    <name evidence="6" type="ORF">BB559_001361</name>
</gene>
<organism evidence="6 7">
    <name type="scientific">Furculomyces boomerangus</name>
    <dbReference type="NCBI Taxonomy" id="61424"/>
    <lineage>
        <taxon>Eukaryota</taxon>
        <taxon>Fungi</taxon>
        <taxon>Fungi incertae sedis</taxon>
        <taxon>Zoopagomycota</taxon>
        <taxon>Kickxellomycotina</taxon>
        <taxon>Harpellomycetes</taxon>
        <taxon>Harpellales</taxon>
        <taxon>Harpellaceae</taxon>
        <taxon>Furculomyces</taxon>
    </lineage>
</organism>
<dbReference type="AlphaFoldDB" id="A0A2T9Z249"/>
<dbReference type="GO" id="GO:0000145">
    <property type="term" value="C:exocyst"/>
    <property type="evidence" value="ECO:0007669"/>
    <property type="project" value="InterPro"/>
</dbReference>
<dbReference type="GO" id="GO:0015031">
    <property type="term" value="P:protein transport"/>
    <property type="evidence" value="ECO:0007669"/>
    <property type="project" value="UniProtKB-KW"/>
</dbReference>
<evidence type="ECO:0000256" key="2">
    <source>
        <dbReference type="ARBA" id="ARBA00022448"/>
    </source>
</evidence>
<evidence type="ECO:0000259" key="5">
    <source>
        <dbReference type="Pfam" id="PF03081"/>
    </source>
</evidence>
<keyword evidence="4" id="KW-0653">Protein transport</keyword>
<evidence type="ECO:0000256" key="3">
    <source>
        <dbReference type="ARBA" id="ARBA00022483"/>
    </source>
</evidence>
<dbReference type="Gene3D" id="1.20.1280.170">
    <property type="entry name" value="Exocyst complex component Exo70"/>
    <property type="match status" value="1"/>
</dbReference>
<dbReference type="InterPro" id="IPR046364">
    <property type="entry name" value="Exo70_C"/>
</dbReference>
<feature type="domain" description="Exocyst complex subunit Exo70 C-terminal" evidence="5">
    <location>
        <begin position="271"/>
        <end position="618"/>
    </location>
</feature>
<evidence type="ECO:0000313" key="7">
    <source>
        <dbReference type="Proteomes" id="UP000245699"/>
    </source>
</evidence>
<dbReference type="Proteomes" id="UP000245699">
    <property type="component" value="Unassembled WGS sequence"/>
</dbReference>
<dbReference type="GO" id="GO:0005546">
    <property type="term" value="F:phosphatidylinositol-4,5-bisphosphate binding"/>
    <property type="evidence" value="ECO:0007669"/>
    <property type="project" value="InterPro"/>
</dbReference>
<evidence type="ECO:0000256" key="4">
    <source>
        <dbReference type="RuleBase" id="RU365026"/>
    </source>
</evidence>
<dbReference type="Pfam" id="PF03081">
    <property type="entry name" value="Exo70_C"/>
    <property type="match status" value="1"/>
</dbReference>
<keyword evidence="2 4" id="KW-0813">Transport</keyword>
<name>A0A2T9Z249_9FUNG</name>
<dbReference type="PANTHER" id="PTHR12542:SF41">
    <property type="entry name" value="EXOCYST COMPLEX COMPONENT 7"/>
    <property type="match status" value="1"/>
</dbReference>
<proteinExistence type="inferred from homology"/>
<dbReference type="InterPro" id="IPR004140">
    <property type="entry name" value="Exo70"/>
</dbReference>
<dbReference type="PANTHER" id="PTHR12542">
    <property type="entry name" value="EXOCYST COMPLEX PROTEIN EXO70"/>
    <property type="match status" value="1"/>
</dbReference>
<dbReference type="SUPFAM" id="SSF74788">
    <property type="entry name" value="Cullin repeat-like"/>
    <property type="match status" value="1"/>
</dbReference>
<keyword evidence="7" id="KW-1185">Reference proteome</keyword>
<reference evidence="6 7" key="1">
    <citation type="journal article" date="2018" name="MBio">
        <title>Comparative Genomics Reveals the Core Gene Toolbox for the Fungus-Insect Symbiosis.</title>
        <authorList>
            <person name="Wang Y."/>
            <person name="Stata M."/>
            <person name="Wang W."/>
            <person name="Stajich J.E."/>
            <person name="White M.M."/>
            <person name="Moncalvo J.M."/>
        </authorList>
    </citation>
    <scope>NUCLEOTIDE SEQUENCE [LARGE SCALE GENOMIC DNA]</scope>
    <source>
        <strain evidence="6 7">AUS-77-4</strain>
    </source>
</reference>
<evidence type="ECO:0000313" key="6">
    <source>
        <dbReference type="EMBL" id="PVU98662.1"/>
    </source>
</evidence>
<dbReference type="STRING" id="61424.A0A2T9Z249"/>
<accession>A0A2T9Z249</accession>
<sequence>MSMKYPIEYLDEEREELEFVKESLDELDELSEQTARVLKVFDLRLKNLGKIAAPIFKSSEKLSSVYYNAGAAINSLDNTLKYYNVSSQDSAIILPGIQEDEVAFYLDTLKRLHEARDGLSKIQLHSAAQNLKDTEKLISIGHNNMRSYINSKIKKGSKKIDPTIYPSSDKIPTISEDEIYEINQLILQYERTGLESRYSQELGESYAETRSKYINESLSELETGCVEAFKLSNVSEEDEKMSASQKKNPITNFVIMNADMTQQRSNASSMFREYSDNMIKMLYSERELTYMLMPDFIASKGFLLLSDRIYLNFIRVSQKICDYLAGHIYSNFINAIEFQSVCKEVFIKLNDMVDLVSREKFEINKLVDTISDPLNKSFTGLIRTLRSATNKPKASGSGGIYKPTIIAFDLLKSMVGYKGKIGSILAKLGDRHWNESSQEQFSLGPPVPGQNTPENVFVHYLEDYVSAMASMIEIVSKQQGHTTSMFAFQVNNYHFIANSIKYSSELSAVLDEKVPLKYENLTLRNRKALQAIWQSCLATFMSSNVSVTEKLELFNSSFEKICQDLSSFSISDPNLRGNLIQDAIDCLVPKYAKFLEENNVNSKYAKYDVPKIEKKIDETYSSREMS</sequence>
<comment type="caution">
    <text evidence="6">The sequence shown here is derived from an EMBL/GenBank/DDBJ whole genome shotgun (WGS) entry which is preliminary data.</text>
</comment>
<evidence type="ECO:0000256" key="1">
    <source>
        <dbReference type="ARBA" id="ARBA00006756"/>
    </source>
</evidence>
<protein>
    <recommendedName>
        <fullName evidence="4">Exocyst complex protein EXO70</fullName>
    </recommendedName>
</protein>
<dbReference type="InterPro" id="IPR016159">
    <property type="entry name" value="Cullin_repeat-like_dom_sf"/>
</dbReference>
<comment type="subcellular location">
    <subcellularLocation>
        <location evidence="4">Bud</location>
    </subcellularLocation>
    <subcellularLocation>
        <location evidence="4">Bud neck</location>
    </subcellularLocation>
</comment>